<evidence type="ECO:0000256" key="3">
    <source>
        <dbReference type="ARBA" id="ARBA00022741"/>
    </source>
</evidence>
<dbReference type="InterPro" id="IPR027417">
    <property type="entry name" value="P-loop_NTPase"/>
</dbReference>
<gene>
    <name evidence="6" type="ORF">SAMN02745164_00291</name>
</gene>
<reference evidence="6" key="1">
    <citation type="submission" date="2016-11" db="EMBL/GenBank/DDBJ databases">
        <authorList>
            <person name="Varghese N."/>
            <person name="Submissions S."/>
        </authorList>
    </citation>
    <scope>NUCLEOTIDE SEQUENCE [LARGE SCALE GENOMIC DNA]</scope>
    <source>
        <strain evidence="6">DSM 16785</strain>
    </source>
</reference>
<dbReference type="InterPro" id="IPR003439">
    <property type="entry name" value="ABC_transporter-like_ATP-bd"/>
</dbReference>
<name>A0A1M4SXM5_MARH1</name>
<sequence length="199" mass="22151">MKINSGDFITIIGSNGAGKSTLFKVLMGLVKPLKGDYIINNKNMNNATPFQLSKMISIVYQNPDMGVFPDLTIKENLILGAKKGLRFFKFGKLPSLDLLKRLDMGLEKRLNTKVKELSGGQKQALALILATMSKPKLLLLDEHTAALDPRVTEKIMELTLRINKELNITTLMISHNTLVISKYCDKIIRIEDGEIVHAA</sequence>
<evidence type="ECO:0000256" key="4">
    <source>
        <dbReference type="ARBA" id="ARBA00022840"/>
    </source>
</evidence>
<organism evidence="6 7">
    <name type="scientific">Marinitoga hydrogenitolerans (strain DSM 16785 / JCM 12826 / AT1271)</name>
    <dbReference type="NCBI Taxonomy" id="1122195"/>
    <lineage>
        <taxon>Bacteria</taxon>
        <taxon>Thermotogati</taxon>
        <taxon>Thermotogota</taxon>
        <taxon>Thermotogae</taxon>
        <taxon>Petrotogales</taxon>
        <taxon>Petrotogaceae</taxon>
        <taxon>Marinitoga</taxon>
    </lineage>
</organism>
<dbReference type="SMART" id="SM00382">
    <property type="entry name" value="AAA"/>
    <property type="match status" value="1"/>
</dbReference>
<dbReference type="PROSITE" id="PS50893">
    <property type="entry name" value="ABC_TRANSPORTER_2"/>
    <property type="match status" value="1"/>
</dbReference>
<dbReference type="SUPFAM" id="SSF52540">
    <property type="entry name" value="P-loop containing nucleoside triphosphate hydrolases"/>
    <property type="match status" value="1"/>
</dbReference>
<accession>A0A1M4SXM5</accession>
<keyword evidence="7" id="KW-1185">Reference proteome</keyword>
<dbReference type="AlphaFoldDB" id="A0A1M4SXM5"/>
<dbReference type="GO" id="GO:0016887">
    <property type="term" value="F:ATP hydrolysis activity"/>
    <property type="evidence" value="ECO:0007669"/>
    <property type="project" value="InterPro"/>
</dbReference>
<dbReference type="GO" id="GO:0005524">
    <property type="term" value="F:ATP binding"/>
    <property type="evidence" value="ECO:0007669"/>
    <property type="project" value="UniProtKB-KW"/>
</dbReference>
<dbReference type="Pfam" id="PF00005">
    <property type="entry name" value="ABC_tran"/>
    <property type="match status" value="1"/>
</dbReference>
<dbReference type="InterPro" id="IPR003593">
    <property type="entry name" value="AAA+_ATPase"/>
</dbReference>
<evidence type="ECO:0000313" key="6">
    <source>
        <dbReference type="EMBL" id="SHE36928.1"/>
    </source>
</evidence>
<comment type="similarity">
    <text evidence="1">Belongs to the ABC transporter superfamily.</text>
</comment>
<dbReference type="PROSITE" id="PS00211">
    <property type="entry name" value="ABC_TRANSPORTER_1"/>
    <property type="match status" value="1"/>
</dbReference>
<dbReference type="STRING" id="1122195.SAMN02745164_00291"/>
<dbReference type="PANTHER" id="PTHR42734:SF17">
    <property type="entry name" value="METAL TRANSPORT SYSTEM ATP-BINDING PROTEIN TM_0124-RELATED"/>
    <property type="match status" value="1"/>
</dbReference>
<evidence type="ECO:0000313" key="7">
    <source>
        <dbReference type="Proteomes" id="UP000184334"/>
    </source>
</evidence>
<proteinExistence type="inferred from homology"/>
<dbReference type="InterPro" id="IPR050153">
    <property type="entry name" value="Metal_Ion_Import_ABC"/>
</dbReference>
<dbReference type="Proteomes" id="UP000184334">
    <property type="component" value="Unassembled WGS sequence"/>
</dbReference>
<dbReference type="Gene3D" id="3.40.50.300">
    <property type="entry name" value="P-loop containing nucleotide triphosphate hydrolases"/>
    <property type="match status" value="1"/>
</dbReference>
<feature type="domain" description="ABC transporter" evidence="5">
    <location>
        <begin position="1"/>
        <end position="198"/>
    </location>
</feature>
<dbReference type="EMBL" id="FQUI01000003">
    <property type="protein sequence ID" value="SHE36928.1"/>
    <property type="molecule type" value="Genomic_DNA"/>
</dbReference>
<dbReference type="PANTHER" id="PTHR42734">
    <property type="entry name" value="METAL TRANSPORT SYSTEM ATP-BINDING PROTEIN TM_0124-RELATED"/>
    <property type="match status" value="1"/>
</dbReference>
<evidence type="ECO:0000256" key="1">
    <source>
        <dbReference type="ARBA" id="ARBA00005417"/>
    </source>
</evidence>
<comment type="caution">
    <text evidence="6">The sequence shown here is derived from an EMBL/GenBank/DDBJ whole genome shotgun (WGS) entry which is preliminary data.</text>
</comment>
<keyword evidence="4 6" id="KW-0067">ATP-binding</keyword>
<dbReference type="InterPro" id="IPR017871">
    <property type="entry name" value="ABC_transporter-like_CS"/>
</dbReference>
<keyword evidence="2" id="KW-0813">Transport</keyword>
<evidence type="ECO:0000256" key="2">
    <source>
        <dbReference type="ARBA" id="ARBA00022448"/>
    </source>
</evidence>
<protein>
    <submittedName>
        <fullName evidence="6">ABC transport system ATP-binding protein</fullName>
    </submittedName>
</protein>
<keyword evidence="3" id="KW-0547">Nucleotide-binding</keyword>
<evidence type="ECO:0000259" key="5">
    <source>
        <dbReference type="PROSITE" id="PS50893"/>
    </source>
</evidence>